<protein>
    <submittedName>
        <fullName evidence="3">NUDIX hydrolase</fullName>
    </submittedName>
</protein>
<accession>A0ABW6UN52</accession>
<dbReference type="Gene3D" id="3.90.79.10">
    <property type="entry name" value="Nucleoside Triphosphate Pyrophosphohydrolase"/>
    <property type="match status" value="1"/>
</dbReference>
<dbReference type="EMBL" id="JBIAWJ010000015">
    <property type="protein sequence ID" value="MFF4524864.1"/>
    <property type="molecule type" value="Genomic_DNA"/>
</dbReference>
<dbReference type="Proteomes" id="UP001602058">
    <property type="component" value="Unassembled WGS sequence"/>
</dbReference>
<sequence length="175" mass="19694">MAIPRGELIERVDEQDRVVGLVDRAEAISRHWLHRIATTVCRDPEGRILVHRRANDVSRFPGQYHWLTGGAVDVGETYEQAAARELGEELGAVSAAPRFLFKYLCHGEISPYWLGLHETVLTEPVTPDPAEISWYAWLTEGELRAAVRHRPFVSDGRGALRRYMDKGSSCGTSVR</sequence>
<evidence type="ECO:0000313" key="3">
    <source>
        <dbReference type="EMBL" id="MFF4524864.1"/>
    </source>
</evidence>
<name>A0ABW6UN52_9ACTN</name>
<dbReference type="GO" id="GO:0016787">
    <property type="term" value="F:hydrolase activity"/>
    <property type="evidence" value="ECO:0007669"/>
    <property type="project" value="UniProtKB-KW"/>
</dbReference>
<dbReference type="InterPro" id="IPR020084">
    <property type="entry name" value="NUDIX_hydrolase_CS"/>
</dbReference>
<dbReference type="PROSITE" id="PS51462">
    <property type="entry name" value="NUDIX"/>
    <property type="match status" value="1"/>
</dbReference>
<gene>
    <name evidence="3" type="ORF">ACFY1D_26050</name>
</gene>
<dbReference type="InterPro" id="IPR000086">
    <property type="entry name" value="NUDIX_hydrolase_dom"/>
</dbReference>
<dbReference type="PANTHER" id="PTHR10885">
    <property type="entry name" value="ISOPENTENYL-DIPHOSPHATE DELTA-ISOMERASE"/>
    <property type="match status" value="1"/>
</dbReference>
<comment type="caution">
    <text evidence="3">The sequence shown here is derived from an EMBL/GenBank/DDBJ whole genome shotgun (WGS) entry which is preliminary data.</text>
</comment>
<reference evidence="3 4" key="1">
    <citation type="submission" date="2024-10" db="EMBL/GenBank/DDBJ databases">
        <title>The Natural Products Discovery Center: Release of the First 8490 Sequenced Strains for Exploring Actinobacteria Biosynthetic Diversity.</title>
        <authorList>
            <person name="Kalkreuter E."/>
            <person name="Kautsar S.A."/>
            <person name="Yang D."/>
            <person name="Bader C.D."/>
            <person name="Teijaro C.N."/>
            <person name="Fluegel L."/>
            <person name="Davis C.M."/>
            <person name="Simpson J.R."/>
            <person name="Lauterbach L."/>
            <person name="Steele A.D."/>
            <person name="Gui C."/>
            <person name="Meng S."/>
            <person name="Li G."/>
            <person name="Viehrig K."/>
            <person name="Ye F."/>
            <person name="Su P."/>
            <person name="Kiefer A.F."/>
            <person name="Nichols A."/>
            <person name="Cepeda A.J."/>
            <person name="Yan W."/>
            <person name="Fan B."/>
            <person name="Jiang Y."/>
            <person name="Adhikari A."/>
            <person name="Zheng C.-J."/>
            <person name="Schuster L."/>
            <person name="Cowan T.M."/>
            <person name="Smanski M.J."/>
            <person name="Chevrette M.G."/>
            <person name="De Carvalho L.P.S."/>
            <person name="Shen B."/>
        </authorList>
    </citation>
    <scope>NUCLEOTIDE SEQUENCE [LARGE SCALE GENOMIC DNA]</scope>
    <source>
        <strain evidence="3 4">NPDC001390</strain>
    </source>
</reference>
<dbReference type="PANTHER" id="PTHR10885:SF0">
    <property type="entry name" value="ISOPENTENYL-DIPHOSPHATE DELTA-ISOMERASE"/>
    <property type="match status" value="1"/>
</dbReference>
<dbReference type="SUPFAM" id="SSF55811">
    <property type="entry name" value="Nudix"/>
    <property type="match status" value="1"/>
</dbReference>
<evidence type="ECO:0000259" key="2">
    <source>
        <dbReference type="PROSITE" id="PS51462"/>
    </source>
</evidence>
<proteinExistence type="predicted"/>
<feature type="domain" description="Nudix hydrolase" evidence="2">
    <location>
        <begin position="32"/>
        <end position="160"/>
    </location>
</feature>
<dbReference type="InterPro" id="IPR015797">
    <property type="entry name" value="NUDIX_hydrolase-like_dom_sf"/>
</dbReference>
<evidence type="ECO:0000313" key="4">
    <source>
        <dbReference type="Proteomes" id="UP001602058"/>
    </source>
</evidence>
<keyword evidence="1 3" id="KW-0378">Hydrolase</keyword>
<dbReference type="RefSeq" id="WP_351087007.1">
    <property type="nucleotide sequence ID" value="NZ_JBEOZG010000046.1"/>
</dbReference>
<dbReference type="Pfam" id="PF00293">
    <property type="entry name" value="NUDIX"/>
    <property type="match status" value="1"/>
</dbReference>
<dbReference type="CDD" id="cd04697">
    <property type="entry name" value="NUDIX_Hydrolase"/>
    <property type="match status" value="1"/>
</dbReference>
<organism evidence="3 4">
    <name type="scientific">Streptomyces bluensis</name>
    <dbReference type="NCBI Taxonomy" id="33897"/>
    <lineage>
        <taxon>Bacteria</taxon>
        <taxon>Bacillati</taxon>
        <taxon>Actinomycetota</taxon>
        <taxon>Actinomycetes</taxon>
        <taxon>Kitasatosporales</taxon>
        <taxon>Streptomycetaceae</taxon>
        <taxon>Streptomyces</taxon>
    </lineage>
</organism>
<dbReference type="PROSITE" id="PS00893">
    <property type="entry name" value="NUDIX_BOX"/>
    <property type="match status" value="1"/>
</dbReference>
<evidence type="ECO:0000256" key="1">
    <source>
        <dbReference type="ARBA" id="ARBA00022801"/>
    </source>
</evidence>
<keyword evidence="4" id="KW-1185">Reference proteome</keyword>